<evidence type="ECO:0000259" key="2">
    <source>
        <dbReference type="Pfam" id="PF00535"/>
    </source>
</evidence>
<dbReference type="SUPFAM" id="SSF53448">
    <property type="entry name" value="Nucleotide-diphospho-sugar transferases"/>
    <property type="match status" value="1"/>
</dbReference>
<dbReference type="Pfam" id="PF00535">
    <property type="entry name" value="Glycos_transf_2"/>
    <property type="match status" value="1"/>
</dbReference>
<reference evidence="3" key="2">
    <citation type="journal article" date="2014" name="ISME J.">
        <title>Microbial stratification in low pH oxic and suboxic macroscopic growths along an acid mine drainage.</title>
        <authorList>
            <person name="Mendez-Garcia C."/>
            <person name="Mesa V."/>
            <person name="Sprenger R.R."/>
            <person name="Richter M."/>
            <person name="Diez M.S."/>
            <person name="Solano J."/>
            <person name="Bargiela R."/>
            <person name="Golyshina O.V."/>
            <person name="Manteca A."/>
            <person name="Ramos J.L."/>
            <person name="Gallego J.R."/>
            <person name="Llorente I."/>
            <person name="Martins Dos Santos V.A."/>
            <person name="Jensen O.N."/>
            <person name="Pelaez A.I."/>
            <person name="Sanchez J."/>
            <person name="Ferrer M."/>
        </authorList>
    </citation>
    <scope>NUCLEOTIDE SEQUENCE</scope>
</reference>
<dbReference type="AlphaFoldDB" id="T1A0U0"/>
<evidence type="ECO:0000256" key="1">
    <source>
        <dbReference type="SAM" id="MobiDB-lite"/>
    </source>
</evidence>
<dbReference type="Gene3D" id="3.90.550.10">
    <property type="entry name" value="Spore Coat Polysaccharide Biosynthesis Protein SpsA, Chain A"/>
    <property type="match status" value="1"/>
</dbReference>
<feature type="domain" description="Glycosyltransferase 2-like" evidence="2">
    <location>
        <begin position="52"/>
        <end position="119"/>
    </location>
</feature>
<keyword evidence="3" id="KW-0808">Transferase</keyword>
<proteinExistence type="predicted"/>
<organism evidence="3">
    <name type="scientific">mine drainage metagenome</name>
    <dbReference type="NCBI Taxonomy" id="410659"/>
    <lineage>
        <taxon>unclassified sequences</taxon>
        <taxon>metagenomes</taxon>
        <taxon>ecological metagenomes</taxon>
    </lineage>
</organism>
<dbReference type="EC" id="2.-.-.-" evidence="3"/>
<accession>T1A0U0</accession>
<comment type="caution">
    <text evidence="3">The sequence shown here is derived from an EMBL/GenBank/DDBJ whole genome shotgun (WGS) entry which is preliminary data.</text>
</comment>
<feature type="compositionally biased region" description="Basic residues" evidence="1">
    <location>
        <begin position="9"/>
        <end position="23"/>
    </location>
</feature>
<protein>
    <submittedName>
        <fullName evidence="3">Secreted protein containing Glycosyl transferase, family 2 domain protein</fullName>
        <ecNumber evidence="3">2.-.-.-</ecNumber>
    </submittedName>
</protein>
<reference evidence="3" key="1">
    <citation type="submission" date="2013-08" db="EMBL/GenBank/DDBJ databases">
        <authorList>
            <person name="Mendez C."/>
            <person name="Richter M."/>
            <person name="Ferrer M."/>
            <person name="Sanchez J."/>
        </authorList>
    </citation>
    <scope>NUCLEOTIDE SEQUENCE</scope>
</reference>
<feature type="region of interest" description="Disordered" evidence="1">
    <location>
        <begin position="1"/>
        <end position="60"/>
    </location>
</feature>
<evidence type="ECO:0000313" key="3">
    <source>
        <dbReference type="EMBL" id="EQD35440.1"/>
    </source>
</evidence>
<dbReference type="EMBL" id="AUZZ01008926">
    <property type="protein sequence ID" value="EQD35440.1"/>
    <property type="molecule type" value="Genomic_DNA"/>
</dbReference>
<dbReference type="InterPro" id="IPR029044">
    <property type="entry name" value="Nucleotide-diphossugar_trans"/>
</dbReference>
<dbReference type="GO" id="GO:0016740">
    <property type="term" value="F:transferase activity"/>
    <property type="evidence" value="ECO:0007669"/>
    <property type="project" value="UniProtKB-KW"/>
</dbReference>
<gene>
    <name evidence="3" type="ORF">B2A_12372</name>
</gene>
<feature type="non-terminal residue" evidence="3">
    <location>
        <position position="1"/>
    </location>
</feature>
<name>T1A0U0_9ZZZZ</name>
<dbReference type="InterPro" id="IPR001173">
    <property type="entry name" value="Glyco_trans_2-like"/>
</dbReference>
<sequence length="549" mass="59855">SSPTTKSGRSARRSTRCSRKRSRPGSSGARSGSSRAGATTPRRAWSRSGPPRDPRVRLVSQPVRRGKAFALQEVFRRARGDWLVLLNADAVAAPGAVAELLARAGRLARPFAVMARPVPPAPPPGDRVGELLALLWDLHHEFHREVVGRPGPAHLADELLLLSLPDTPPIEEGVINDGAYLAVRLAQRGGQGAYADRARVSIEVPQSFREHLNQRRRILAGHRQVGVLAGRAPATLPGLALRDPRRALAVLRRARASSRASPSTIALLFAGEALAGLLSLWDRVPPRRSHAVWRSVATGSVAGISPPPPAAPDPPDPAVAARIANLVTVAERFGTSLDLEELVGLMPPHAPWDAERLRGYLEARPELGRVEAGRLVAPGRPPPAVDGRRERGRDYLARARQFADRDLRPVLPWLRCVLVTGSTAYGAPAPGDDLDLFVVTRPGAVWLFLAYVYLEVRLRYRPDPAAGRPPLCFNFVVDAPGAIREFRRPRGFLVARDALTARPLLGDDYYKRLLREGAWMEQILPRLYAERWGDEPVPPPAPVGLAPRL</sequence>
<feature type="compositionally biased region" description="Low complexity" evidence="1">
    <location>
        <begin position="24"/>
        <end position="38"/>
    </location>
</feature>
<feature type="non-terminal residue" evidence="3">
    <location>
        <position position="549"/>
    </location>
</feature>